<dbReference type="InterPro" id="IPR028939">
    <property type="entry name" value="P5C_Rdtase_cat_N"/>
</dbReference>
<evidence type="ECO:0000256" key="2">
    <source>
        <dbReference type="SAM" id="MobiDB-lite"/>
    </source>
</evidence>
<protein>
    <recommendedName>
        <fullName evidence="7">ABC1 atypical kinase-like domain-containing protein</fullName>
    </recommendedName>
</protein>
<gene>
    <name evidence="5" type="ORF">SO694_0000858</name>
</gene>
<dbReference type="SUPFAM" id="SSF56112">
    <property type="entry name" value="Protein kinase-like (PK-like)"/>
    <property type="match status" value="1"/>
</dbReference>
<feature type="compositionally biased region" description="Pro residues" evidence="2">
    <location>
        <begin position="963"/>
        <end position="973"/>
    </location>
</feature>
<dbReference type="Proteomes" id="UP001363151">
    <property type="component" value="Unassembled WGS sequence"/>
</dbReference>
<feature type="region of interest" description="Disordered" evidence="2">
    <location>
        <begin position="244"/>
        <end position="274"/>
    </location>
</feature>
<reference evidence="5 6" key="1">
    <citation type="submission" date="2024-03" db="EMBL/GenBank/DDBJ databases">
        <title>Aureococcus anophagefferens CCMP1851 and Kratosvirus quantuckense: Draft genome of a second virus-susceptible host strain in the model system.</title>
        <authorList>
            <person name="Chase E."/>
            <person name="Truchon A.R."/>
            <person name="Schepens W."/>
            <person name="Wilhelm S.W."/>
        </authorList>
    </citation>
    <scope>NUCLEOTIDE SEQUENCE [LARGE SCALE GENOMIC DNA]</scope>
    <source>
        <strain evidence="5 6">CCMP1851</strain>
    </source>
</reference>
<evidence type="ECO:0000256" key="1">
    <source>
        <dbReference type="ARBA" id="ARBA00009670"/>
    </source>
</evidence>
<dbReference type="PANTHER" id="PTHR10566">
    <property type="entry name" value="CHAPERONE-ACTIVITY OF BC1 COMPLEX CABC1 -RELATED"/>
    <property type="match status" value="1"/>
</dbReference>
<feature type="compositionally biased region" description="Basic and acidic residues" evidence="2">
    <location>
        <begin position="244"/>
        <end position="256"/>
    </location>
</feature>
<dbReference type="InterPro" id="IPR014955">
    <property type="entry name" value="DUF1826"/>
</dbReference>
<organism evidence="5 6">
    <name type="scientific">Aureococcus anophagefferens</name>
    <name type="common">Harmful bloom alga</name>
    <dbReference type="NCBI Taxonomy" id="44056"/>
    <lineage>
        <taxon>Eukaryota</taxon>
        <taxon>Sar</taxon>
        <taxon>Stramenopiles</taxon>
        <taxon>Ochrophyta</taxon>
        <taxon>Pelagophyceae</taxon>
        <taxon>Pelagomonadales</taxon>
        <taxon>Pelagomonadaceae</taxon>
        <taxon>Aureococcus</taxon>
    </lineage>
</organism>
<feature type="compositionally biased region" description="Basic residues" evidence="2">
    <location>
        <begin position="49"/>
        <end position="58"/>
    </location>
</feature>
<dbReference type="InterPro" id="IPR036291">
    <property type="entry name" value="NAD(P)-bd_dom_sf"/>
</dbReference>
<evidence type="ECO:0008006" key="7">
    <source>
        <dbReference type="Google" id="ProtNLM"/>
    </source>
</evidence>
<dbReference type="CDD" id="cd05121">
    <property type="entry name" value="ABC1_ADCK3-like"/>
    <property type="match status" value="1"/>
</dbReference>
<comment type="similarity">
    <text evidence="1">Belongs to the protein kinase superfamily. ADCK protein kinase family.</text>
</comment>
<feature type="region of interest" description="Disordered" evidence="2">
    <location>
        <begin position="931"/>
        <end position="977"/>
    </location>
</feature>
<evidence type="ECO:0000313" key="6">
    <source>
        <dbReference type="Proteomes" id="UP001363151"/>
    </source>
</evidence>
<evidence type="ECO:0000259" key="3">
    <source>
        <dbReference type="Pfam" id="PF03109"/>
    </source>
</evidence>
<accession>A0ABR1GDM5</accession>
<dbReference type="Pfam" id="PF03807">
    <property type="entry name" value="F420_oxidored"/>
    <property type="match status" value="1"/>
</dbReference>
<dbReference type="Gene3D" id="3.40.50.720">
    <property type="entry name" value="NAD(P)-binding Rossmann-like Domain"/>
    <property type="match status" value="1"/>
</dbReference>
<dbReference type="EMBL" id="JBBJCI010000032">
    <property type="protein sequence ID" value="KAK7254210.1"/>
    <property type="molecule type" value="Genomic_DNA"/>
</dbReference>
<name>A0ABR1GDM5_AURAN</name>
<proteinExistence type="inferred from homology"/>
<dbReference type="InterPro" id="IPR004147">
    <property type="entry name" value="ABC1_dom"/>
</dbReference>
<evidence type="ECO:0000313" key="5">
    <source>
        <dbReference type="EMBL" id="KAK7254210.1"/>
    </source>
</evidence>
<dbReference type="InterPro" id="IPR011009">
    <property type="entry name" value="Kinase-like_dom_sf"/>
</dbReference>
<feature type="domain" description="Pyrroline-5-carboxylate reductase catalytic N-terminal" evidence="4">
    <location>
        <begin position="1055"/>
        <end position="1147"/>
    </location>
</feature>
<dbReference type="Gene3D" id="1.10.510.10">
    <property type="entry name" value="Transferase(Phosphotransferase) domain 1"/>
    <property type="match status" value="1"/>
</dbReference>
<comment type="caution">
    <text evidence="5">The sequence shown here is derived from an EMBL/GenBank/DDBJ whole genome shotgun (WGS) entry which is preliminary data.</text>
</comment>
<dbReference type="Pfam" id="PF08856">
    <property type="entry name" value="DUF1826"/>
    <property type="match status" value="1"/>
</dbReference>
<keyword evidence="6" id="KW-1185">Reference proteome</keyword>
<feature type="region of interest" description="Disordered" evidence="2">
    <location>
        <begin position="41"/>
        <end position="66"/>
    </location>
</feature>
<dbReference type="SUPFAM" id="SSF51735">
    <property type="entry name" value="NAD(P)-binding Rossmann-fold domains"/>
    <property type="match status" value="1"/>
</dbReference>
<evidence type="ECO:0000259" key="4">
    <source>
        <dbReference type="Pfam" id="PF03807"/>
    </source>
</evidence>
<dbReference type="PANTHER" id="PTHR10566:SF117">
    <property type="entry name" value="UNUSUAL PROTEIN KINASE-RELATED"/>
    <property type="match status" value="1"/>
</dbReference>
<feature type="domain" description="ABC1 atypical kinase-like" evidence="3">
    <location>
        <begin position="491"/>
        <end position="629"/>
    </location>
</feature>
<dbReference type="InterPro" id="IPR050154">
    <property type="entry name" value="UbiB_kinase"/>
</dbReference>
<dbReference type="Pfam" id="PF03109">
    <property type="entry name" value="ABC1"/>
    <property type="match status" value="1"/>
</dbReference>
<sequence>MAAAPSTAMAPETALELAESAAAAEMAEYKVAVAALAERVAAAGPAPSPKKRRPKKRSLGLPPEHGPMVWFATPVTRLSPPRVMVCSQPKGAIVRGGVEKSSGLVLKLAKGMEVVVDAEATATDGTPRVRLVDPVAGWASAKTLELVATATAVEEQPAARREPAVTPWASAAAPRRDCAALVTLSRAMGLRVAELDKGDALRRNATQQCVFVDATRDRSRSNAVLPPRAAGHRCLDERRVQDAKRRCSGEEGDPRARRASRAQREVPFPARHADGDFGAAARDTAWQPCDVDAPDFGHGDDALSWLTAIVYLNDDFDGGETTFFVKGDGDDYGNAAALGGASAVLGFGYASEMPSREEDLPRRWDGAAIEAYWDARPFATLGRACAIARTVAPGRDALVALGPAFIKLGQALSIRPDVVPAAALDERGACATPRGRSHDDGAATIEAEVGAMAFGGLDASTPPVAAASLGQVYKVELEGRTVALKRPYDEALVEAFSRGAWSELDYEAEAANQEDMAAKLALATSRTLRRNVHIPAVRLRSRKVLATDWVDGDQLCRASKAEIARLVPLGAELFMWQMLGVGTYHCDPHPGNLLVDAQGRLALIDFGLCTEIDVGEREALTKAVVHLIQGAVPGALYPVLSRVFEDARLAARASPDVAAVKKRRKEFAAVSADLNDIFFNYPFSVPDFFALITRALIILEGIAISGDPDFDIFKAAYPPAPPRGADLRRQGLADAAARRAGLPRAAAASDGGRRLALLLASVSALEIVSKTLPLQVGTPIAKPCRIAAPANIAFREDFQAVDAQLDLGKQAIVVENAANAVPTDAWDAVPPTDWKCVLPEARGDARSDRRATRRPAPPALRGLADEHQASLVDCIAKLSGELARACDARGVDALHVSRVEGAAPQPCPKFHADTVQARCIATLAGRGTQVLPDDAVDHESESPYTRSSTRDRYRAARATPGPATRPPRRPPLARPALRGGAPLAAAALRVLRLAVAASSSCSTGPGKRRRRVLRVARRAPPPRPGLAAIQHELAASIMRMIVGSKHPMSALDGKKIGFVGAGAMATAIMQGLLKRGVDASRLMASDPYAGCRERAAASGIATTESNAAVAAACDVIVVAVKPGVVGDALRALAPSANGKLVVSIAAGRDHRRSRTRASARGCRATSL</sequence>